<feature type="domain" description="DAGKc" evidence="1">
    <location>
        <begin position="1"/>
        <end position="140"/>
    </location>
</feature>
<dbReference type="PANTHER" id="PTHR12358">
    <property type="entry name" value="SPHINGOSINE KINASE"/>
    <property type="match status" value="1"/>
</dbReference>
<proteinExistence type="predicted"/>
<evidence type="ECO:0000313" key="3">
    <source>
        <dbReference type="Proteomes" id="UP001556367"/>
    </source>
</evidence>
<reference evidence="3" key="1">
    <citation type="submission" date="2024-06" db="EMBL/GenBank/DDBJ databases">
        <title>Multi-omics analyses provide insights into the biosynthesis of the anticancer antibiotic pleurotin in Hohenbuehelia grisea.</title>
        <authorList>
            <person name="Weaver J.A."/>
            <person name="Alberti F."/>
        </authorList>
    </citation>
    <scope>NUCLEOTIDE SEQUENCE [LARGE SCALE GENOMIC DNA]</scope>
    <source>
        <strain evidence="3">T-177</strain>
    </source>
</reference>
<dbReference type="PANTHER" id="PTHR12358:SF105">
    <property type="entry name" value="DAGKC DOMAIN-CONTAINING PROTEIN"/>
    <property type="match status" value="1"/>
</dbReference>
<dbReference type="Pfam" id="PF00781">
    <property type="entry name" value="DAGK_cat"/>
    <property type="match status" value="1"/>
</dbReference>
<gene>
    <name evidence="2" type="ORF">HGRIS_013344</name>
</gene>
<dbReference type="Gene3D" id="3.40.50.10330">
    <property type="entry name" value="Probable inorganic polyphosphate/atp-NAD kinase, domain 1"/>
    <property type="match status" value="1"/>
</dbReference>
<accession>A0ABR3IVA2</accession>
<name>A0ABR3IVA2_9AGAR</name>
<sequence>MYLLAIYNPVAGNSAARSVYEEHVYPLLAAHNHKVVQKVETQRALHAADIVAQLVASRVDSDEISVILGSGDGTLHEIINSFDVDNTDGAPIVSFILIPCGTANALFNSLFPSASPISHTQNLLHSLNAFVGLTKPHRRPLTLARTVLSRSHDSVPSAQNSSLSAIVISTALHASILHDSESLRQEMPGIERFKVAAQKNSTRWYQASAKFAPAPKAGTVQVYDPDLKAFKPHPEADKDAEVHLSGPFVYFLSTVNVDRLEPAFRISPLSSTMPATEPVLDVIIVRPLRDPSIASEGPDARSAFVPKLWKVLGGAYEDGAHVNMRYNSMGEVDVGHDGEAVVEYIRCGGWEWTPDESDVKAGLVCADGDISAIDKGGKASCSICEPSWNERFFVYT</sequence>
<dbReference type="InterPro" id="IPR017438">
    <property type="entry name" value="ATP-NAD_kinase_N"/>
</dbReference>
<comment type="caution">
    <text evidence="2">The sequence shown here is derived from an EMBL/GenBank/DDBJ whole genome shotgun (WGS) entry which is preliminary data.</text>
</comment>
<dbReference type="InterPro" id="IPR001206">
    <property type="entry name" value="Diacylglycerol_kinase_cat_dom"/>
</dbReference>
<dbReference type="InterPro" id="IPR016064">
    <property type="entry name" value="NAD/diacylglycerol_kinase_sf"/>
</dbReference>
<dbReference type="SUPFAM" id="SSF111331">
    <property type="entry name" value="NAD kinase/diacylglycerol kinase-like"/>
    <property type="match status" value="1"/>
</dbReference>
<protein>
    <recommendedName>
        <fullName evidence="1">DAGKc domain-containing protein</fullName>
    </recommendedName>
</protein>
<dbReference type="Proteomes" id="UP001556367">
    <property type="component" value="Unassembled WGS sequence"/>
</dbReference>
<dbReference type="InterPro" id="IPR050187">
    <property type="entry name" value="Lipid_Phosphate_FormReg"/>
</dbReference>
<dbReference type="EMBL" id="JASNQZ010000015">
    <property type="protein sequence ID" value="KAL0947227.1"/>
    <property type="molecule type" value="Genomic_DNA"/>
</dbReference>
<organism evidence="2 3">
    <name type="scientific">Hohenbuehelia grisea</name>
    <dbReference type="NCBI Taxonomy" id="104357"/>
    <lineage>
        <taxon>Eukaryota</taxon>
        <taxon>Fungi</taxon>
        <taxon>Dikarya</taxon>
        <taxon>Basidiomycota</taxon>
        <taxon>Agaricomycotina</taxon>
        <taxon>Agaricomycetes</taxon>
        <taxon>Agaricomycetidae</taxon>
        <taxon>Agaricales</taxon>
        <taxon>Pleurotineae</taxon>
        <taxon>Pleurotaceae</taxon>
        <taxon>Hohenbuehelia</taxon>
    </lineage>
</organism>
<evidence type="ECO:0000259" key="1">
    <source>
        <dbReference type="PROSITE" id="PS50146"/>
    </source>
</evidence>
<evidence type="ECO:0000313" key="2">
    <source>
        <dbReference type="EMBL" id="KAL0947227.1"/>
    </source>
</evidence>
<dbReference type="PROSITE" id="PS50146">
    <property type="entry name" value="DAGK"/>
    <property type="match status" value="1"/>
</dbReference>
<dbReference type="Gene3D" id="2.60.200.40">
    <property type="match status" value="1"/>
</dbReference>
<keyword evidence="3" id="KW-1185">Reference proteome</keyword>